<organism evidence="1 2">
    <name type="scientific">Niallia nealsonii</name>
    <dbReference type="NCBI Taxonomy" id="115979"/>
    <lineage>
        <taxon>Bacteria</taxon>
        <taxon>Bacillati</taxon>
        <taxon>Bacillota</taxon>
        <taxon>Bacilli</taxon>
        <taxon>Bacillales</taxon>
        <taxon>Bacillaceae</taxon>
        <taxon>Niallia</taxon>
    </lineage>
</organism>
<dbReference type="EMBL" id="PISE01000067">
    <property type="protein sequence ID" value="PKG21627.1"/>
    <property type="molecule type" value="Genomic_DNA"/>
</dbReference>
<dbReference type="AlphaFoldDB" id="A0A2N0YWJ4"/>
<accession>A0A2N0YWJ4</accession>
<evidence type="ECO:0000313" key="2">
    <source>
        <dbReference type="Proteomes" id="UP000233375"/>
    </source>
</evidence>
<proteinExistence type="predicted"/>
<reference evidence="1 2" key="1">
    <citation type="journal article" date="2003" name="Int. J. Syst. Evol. Microbiol.">
        <title>Bacillus nealsonii sp. nov., isolated from a spacecraft-assembly facility, whose spores are gamma-radiation resistant.</title>
        <authorList>
            <person name="Venkateswaran K."/>
            <person name="Kempf M."/>
            <person name="Chen F."/>
            <person name="Satomi M."/>
            <person name="Nicholson W."/>
            <person name="Kern R."/>
        </authorList>
    </citation>
    <scope>NUCLEOTIDE SEQUENCE [LARGE SCALE GENOMIC DNA]</scope>
    <source>
        <strain evidence="1 2">FO-92</strain>
    </source>
</reference>
<comment type="caution">
    <text evidence="1">The sequence shown here is derived from an EMBL/GenBank/DDBJ whole genome shotgun (WGS) entry which is preliminary data.</text>
</comment>
<keyword evidence="2" id="KW-1185">Reference proteome</keyword>
<sequence length="91" mass="10489">MLDTLYSFIVTPLFYNNSFSNIIPSSANRQKRCITTKKKTLAFSYELMSSYYARKRKVNLNSLKQKKNAFLSIPPLPDFPCSSLLDKLSIK</sequence>
<protein>
    <submittedName>
        <fullName evidence="1">Uncharacterized protein</fullName>
    </submittedName>
</protein>
<name>A0A2N0YWJ4_9BACI</name>
<dbReference type="Proteomes" id="UP000233375">
    <property type="component" value="Unassembled WGS sequence"/>
</dbReference>
<evidence type="ECO:0000313" key="1">
    <source>
        <dbReference type="EMBL" id="PKG21627.1"/>
    </source>
</evidence>
<gene>
    <name evidence="1" type="ORF">CWS01_21300</name>
</gene>